<organism evidence="1 2">
    <name type="scientific">Flavobacterium micromati</name>
    <dbReference type="NCBI Taxonomy" id="229205"/>
    <lineage>
        <taxon>Bacteria</taxon>
        <taxon>Pseudomonadati</taxon>
        <taxon>Bacteroidota</taxon>
        <taxon>Flavobacteriia</taxon>
        <taxon>Flavobacteriales</taxon>
        <taxon>Flavobacteriaceae</taxon>
        <taxon>Flavobacterium</taxon>
    </lineage>
</organism>
<protein>
    <recommendedName>
        <fullName evidence="3">Addiction module component</fullName>
    </recommendedName>
</protein>
<evidence type="ECO:0008006" key="3">
    <source>
        <dbReference type="Google" id="ProtNLM"/>
    </source>
</evidence>
<sequence>MENNSVMTTIALKKYLISKINLLEDNSVLSEIKEIVDKNEIVYQLSDYHLKRIEESRKQIEEGDFLTQEEMDIKVAEWLNEK</sequence>
<reference evidence="2" key="1">
    <citation type="submission" date="2016-11" db="EMBL/GenBank/DDBJ databases">
        <authorList>
            <person name="Varghese N."/>
            <person name="Submissions S."/>
        </authorList>
    </citation>
    <scope>NUCLEOTIDE SEQUENCE [LARGE SCALE GENOMIC DNA]</scope>
    <source>
        <strain evidence="2">DSM 17659</strain>
    </source>
</reference>
<keyword evidence="2" id="KW-1185">Reference proteome</keyword>
<dbReference type="Proteomes" id="UP000184020">
    <property type="component" value="Unassembled WGS sequence"/>
</dbReference>
<evidence type="ECO:0000313" key="1">
    <source>
        <dbReference type="EMBL" id="SHG89700.1"/>
    </source>
</evidence>
<proteinExistence type="predicted"/>
<dbReference type="AlphaFoldDB" id="A0A1M5NJH6"/>
<gene>
    <name evidence="1" type="ORF">SAMN05444372_111102</name>
</gene>
<dbReference type="STRING" id="229205.SAMN05444372_111102"/>
<accession>A0A1M5NJH6</accession>
<evidence type="ECO:0000313" key="2">
    <source>
        <dbReference type="Proteomes" id="UP000184020"/>
    </source>
</evidence>
<dbReference type="EMBL" id="FQWF01000011">
    <property type="protein sequence ID" value="SHG89700.1"/>
    <property type="molecule type" value="Genomic_DNA"/>
</dbReference>
<name>A0A1M5NJH6_9FLAO</name>